<keyword evidence="1" id="KW-0175">Coiled coil</keyword>
<protein>
    <submittedName>
        <fullName evidence="2">Uncharacterized protein</fullName>
    </submittedName>
</protein>
<evidence type="ECO:0000313" key="3">
    <source>
        <dbReference type="Proteomes" id="UP000297777"/>
    </source>
</evidence>
<proteinExistence type="predicted"/>
<reference evidence="2 3" key="1">
    <citation type="submission" date="2017-12" db="EMBL/GenBank/DDBJ databases">
        <title>Comparative genomics of Botrytis spp.</title>
        <authorList>
            <person name="Valero-Jimenez C.A."/>
            <person name="Tapia P."/>
            <person name="Veloso J."/>
            <person name="Silva-Moreno E."/>
            <person name="Staats M."/>
            <person name="Valdes J.H."/>
            <person name="Van Kan J.A.L."/>
        </authorList>
    </citation>
    <scope>NUCLEOTIDE SEQUENCE [LARGE SCALE GENOMIC DNA]</scope>
    <source>
        <strain evidence="2 3">Bt9001</strain>
    </source>
</reference>
<dbReference type="OrthoDB" id="3563402at2759"/>
<dbReference type="AlphaFoldDB" id="A0A4Z1EEW3"/>
<evidence type="ECO:0000313" key="2">
    <source>
        <dbReference type="EMBL" id="TGO09242.1"/>
    </source>
</evidence>
<keyword evidence="3" id="KW-1185">Reference proteome</keyword>
<organism evidence="2 3">
    <name type="scientific">Botrytis tulipae</name>
    <dbReference type="NCBI Taxonomy" id="87230"/>
    <lineage>
        <taxon>Eukaryota</taxon>
        <taxon>Fungi</taxon>
        <taxon>Dikarya</taxon>
        <taxon>Ascomycota</taxon>
        <taxon>Pezizomycotina</taxon>
        <taxon>Leotiomycetes</taxon>
        <taxon>Helotiales</taxon>
        <taxon>Sclerotiniaceae</taxon>
        <taxon>Botrytis</taxon>
    </lineage>
</organism>
<accession>A0A4Z1EEW3</accession>
<comment type="caution">
    <text evidence="2">The sequence shown here is derived from an EMBL/GenBank/DDBJ whole genome shotgun (WGS) entry which is preliminary data.</text>
</comment>
<gene>
    <name evidence="2" type="ORF">BTUL_0174g00250</name>
</gene>
<feature type="coiled-coil region" evidence="1">
    <location>
        <begin position="82"/>
        <end position="109"/>
    </location>
</feature>
<name>A0A4Z1EEW3_9HELO</name>
<dbReference type="Proteomes" id="UP000297777">
    <property type="component" value="Unassembled WGS sequence"/>
</dbReference>
<evidence type="ECO:0000256" key="1">
    <source>
        <dbReference type="SAM" id="Coils"/>
    </source>
</evidence>
<sequence length="253" mass="29599">MSINDKLAAPPTDSFSWPYRSGFNLAAHIDCNIVIKTGFFRRQAVFKRTRSWLSEAHKTPELQQTCQRPKTNHGTTGLKAHVNSFREAVDNLQMKLTALADKLEKIRKLTAQKERRMDSLNLLMNDCGGKKDDVKKDWKKWVAKEIDEENKKKVPERRAEQIDRRARIRSSLRGNPYKGHWYKWSDQDVYFLEKCDTKGFKFEDILLGDKGLQGQLQSSLENIEWHETREKDLPLINREKDLIAQEVGTIRQR</sequence>
<dbReference type="EMBL" id="PQXH01000174">
    <property type="protein sequence ID" value="TGO09242.1"/>
    <property type="molecule type" value="Genomic_DNA"/>
</dbReference>